<dbReference type="GeneID" id="39983171"/>
<accession>A0A1X0P457</accession>
<proteinExistence type="predicted"/>
<organism evidence="2 3">
    <name type="scientific">Trypanosoma theileri</name>
    <dbReference type="NCBI Taxonomy" id="67003"/>
    <lineage>
        <taxon>Eukaryota</taxon>
        <taxon>Discoba</taxon>
        <taxon>Euglenozoa</taxon>
        <taxon>Kinetoplastea</taxon>
        <taxon>Metakinetoplastina</taxon>
        <taxon>Trypanosomatida</taxon>
        <taxon>Trypanosomatidae</taxon>
        <taxon>Trypanosoma</taxon>
    </lineage>
</organism>
<dbReference type="VEuPathDB" id="TriTrypDB:TM35_000063540"/>
<evidence type="ECO:0000313" key="3">
    <source>
        <dbReference type="Proteomes" id="UP000192257"/>
    </source>
</evidence>
<feature type="compositionally biased region" description="Acidic residues" evidence="1">
    <location>
        <begin position="30"/>
        <end position="42"/>
    </location>
</feature>
<reference evidence="2 3" key="1">
    <citation type="submission" date="2017-03" db="EMBL/GenBank/DDBJ databases">
        <title>An alternative strategy for trypanosome survival in the mammalian bloodstream revealed through genome and transcriptome analysis of the ubiquitous bovine parasite Trypanosoma (Megatrypanum) theileri.</title>
        <authorList>
            <person name="Kelly S."/>
            <person name="Ivens A."/>
            <person name="Mott A."/>
            <person name="O'Neill E."/>
            <person name="Emms D."/>
            <person name="Macleod O."/>
            <person name="Voorheis P."/>
            <person name="Matthews J."/>
            <person name="Matthews K."/>
            <person name="Carrington M."/>
        </authorList>
    </citation>
    <scope>NUCLEOTIDE SEQUENCE [LARGE SCALE GENOMIC DNA]</scope>
    <source>
        <strain evidence="2">Edinburgh</strain>
    </source>
</reference>
<feature type="compositionally biased region" description="Polar residues" evidence="1">
    <location>
        <begin position="88"/>
        <end position="111"/>
    </location>
</feature>
<feature type="region of interest" description="Disordered" evidence="1">
    <location>
        <begin position="30"/>
        <end position="113"/>
    </location>
</feature>
<dbReference type="AlphaFoldDB" id="A0A1X0P457"/>
<dbReference type="EMBL" id="NBCO01000006">
    <property type="protein sequence ID" value="ORC91349.1"/>
    <property type="molecule type" value="Genomic_DNA"/>
</dbReference>
<sequence>MIIDNGIYTISARAQDLEVALLAAREVVDDDNDDNDNEEIEEEDKHKNKPVHHIKAYPEGNETNRDMKTTRETTPSILSSSSSSSSSEQTLSDNISSINTCKGNPQPNDISIHSKSERNIMEDVSMDETLVDDADFHRVFTTAGGRARSILQPQQWRSGGKLMPTTIDSRLERLRGMLSKMHHPHYTLSTVFHGRKLFVAVIPEHEVAKRREMQRKGR</sequence>
<keyword evidence="3" id="KW-1185">Reference proteome</keyword>
<gene>
    <name evidence="2" type="ORF">TM35_000063540</name>
</gene>
<evidence type="ECO:0000256" key="1">
    <source>
        <dbReference type="SAM" id="MobiDB-lite"/>
    </source>
</evidence>
<dbReference type="Proteomes" id="UP000192257">
    <property type="component" value="Unassembled WGS sequence"/>
</dbReference>
<name>A0A1X0P457_9TRYP</name>
<dbReference type="OrthoDB" id="271630at2759"/>
<evidence type="ECO:0000313" key="2">
    <source>
        <dbReference type="EMBL" id="ORC91349.1"/>
    </source>
</evidence>
<dbReference type="RefSeq" id="XP_028885415.1">
    <property type="nucleotide sequence ID" value="XM_029023391.1"/>
</dbReference>
<protein>
    <submittedName>
        <fullName evidence="2">Uncharacterized protein</fullName>
    </submittedName>
</protein>
<feature type="compositionally biased region" description="Basic and acidic residues" evidence="1">
    <location>
        <begin position="62"/>
        <end position="71"/>
    </location>
</feature>
<comment type="caution">
    <text evidence="2">The sequence shown here is derived from an EMBL/GenBank/DDBJ whole genome shotgun (WGS) entry which is preliminary data.</text>
</comment>